<dbReference type="InterPro" id="IPR015947">
    <property type="entry name" value="PUA-like_sf"/>
</dbReference>
<keyword evidence="3" id="KW-1185">Reference proteome</keyword>
<dbReference type="SUPFAM" id="SSF88697">
    <property type="entry name" value="PUA domain-like"/>
    <property type="match status" value="1"/>
</dbReference>
<protein>
    <recommendedName>
        <fullName evidence="1">EVE domain-containing protein</fullName>
    </recommendedName>
</protein>
<dbReference type="PANTHER" id="PTHR14087:SF7">
    <property type="entry name" value="THYMOCYTE NUCLEAR PROTEIN 1"/>
    <property type="match status" value="1"/>
</dbReference>
<dbReference type="AlphaFoldDB" id="I3IJF2"/>
<dbReference type="eggNOG" id="COG2947">
    <property type="taxonomic scope" value="Bacteria"/>
</dbReference>
<dbReference type="EMBL" id="BAFH01000003">
    <property type="protein sequence ID" value="GAB61847.1"/>
    <property type="molecule type" value="Genomic_DNA"/>
</dbReference>
<evidence type="ECO:0000313" key="2">
    <source>
        <dbReference type="EMBL" id="GAB61847.1"/>
    </source>
</evidence>
<dbReference type="Proteomes" id="UP000002985">
    <property type="component" value="Unassembled WGS sequence"/>
</dbReference>
<feature type="domain" description="EVE" evidence="1">
    <location>
        <begin position="1"/>
        <end position="70"/>
    </location>
</feature>
<dbReference type="STRING" id="247490.KSU1_C0251"/>
<accession>I3IJF2</accession>
<dbReference type="InterPro" id="IPR002740">
    <property type="entry name" value="EVE_domain"/>
</dbReference>
<comment type="caution">
    <text evidence="2">The sequence shown here is derived from an EMBL/GenBank/DDBJ whole genome shotgun (WGS) entry which is preliminary data.</text>
</comment>
<sequence length="73" mass="8532">MQVSKPPYQDPTTKDTNWLAIDFEPVKTFERPISLEQIKAEPYLQNIGLIKQPRLSVMLLTREEFENIVNLKS</sequence>
<organism evidence="2 3">
    <name type="scientific">Candidatus Jettenia caeni</name>
    <dbReference type="NCBI Taxonomy" id="247490"/>
    <lineage>
        <taxon>Bacteria</taxon>
        <taxon>Pseudomonadati</taxon>
        <taxon>Planctomycetota</taxon>
        <taxon>Candidatus Brocadiia</taxon>
        <taxon>Candidatus Brocadiales</taxon>
        <taxon>Candidatus Brocadiaceae</taxon>
        <taxon>Candidatus Jettenia</taxon>
    </lineage>
</organism>
<evidence type="ECO:0000313" key="3">
    <source>
        <dbReference type="Proteomes" id="UP000002985"/>
    </source>
</evidence>
<gene>
    <name evidence="2" type="ORF">KSU1_C0251</name>
</gene>
<dbReference type="Pfam" id="PF01878">
    <property type="entry name" value="EVE"/>
    <property type="match status" value="1"/>
</dbReference>
<proteinExistence type="predicted"/>
<dbReference type="InterPro" id="IPR052181">
    <property type="entry name" value="5hmC_binding"/>
</dbReference>
<dbReference type="PANTHER" id="PTHR14087">
    <property type="entry name" value="THYMOCYTE NUCLEAR PROTEIN 1"/>
    <property type="match status" value="1"/>
</dbReference>
<name>I3IJF2_9BACT</name>
<reference evidence="2 3" key="1">
    <citation type="journal article" date="2012" name="FEBS Lett.">
        <title>Anammox organism KSU-1 expresses a NirK-type copper-containing nitrite reductase instead of a NirS-type with cytochrome cd1.</title>
        <authorList>
            <person name="Hira D."/>
            <person name="Toh H."/>
            <person name="Migita C.T."/>
            <person name="Okubo H."/>
            <person name="Nishiyama T."/>
            <person name="Hattori M."/>
            <person name="Furukawa K."/>
            <person name="Fujii T."/>
        </authorList>
    </citation>
    <scope>NUCLEOTIDE SEQUENCE [LARGE SCALE GENOMIC DNA]</scope>
</reference>
<evidence type="ECO:0000259" key="1">
    <source>
        <dbReference type="Pfam" id="PF01878"/>
    </source>
</evidence>
<dbReference type="Gene3D" id="3.10.590.10">
    <property type="entry name" value="ph1033 like domains"/>
    <property type="match status" value="1"/>
</dbReference>